<dbReference type="Gene3D" id="1.10.10.10">
    <property type="entry name" value="Winged helix-like DNA-binding domain superfamily/Winged helix DNA-binding domain"/>
    <property type="match status" value="1"/>
</dbReference>
<evidence type="ECO:0000313" key="5">
    <source>
        <dbReference type="EMBL" id="CEO88428.1"/>
    </source>
</evidence>
<dbReference type="Proteomes" id="UP000046155">
    <property type="component" value="Unassembled WGS sequence"/>
</dbReference>
<gene>
    <name evidence="5" type="ORF">SSCH_1880003</name>
</gene>
<keyword evidence="2" id="KW-0238">DNA-binding</keyword>
<dbReference type="InterPro" id="IPR000524">
    <property type="entry name" value="Tscrpt_reg_HTH_GntR"/>
</dbReference>
<dbReference type="GO" id="GO:0003700">
    <property type="term" value="F:DNA-binding transcription factor activity"/>
    <property type="evidence" value="ECO:0007669"/>
    <property type="project" value="InterPro"/>
</dbReference>
<dbReference type="InterPro" id="IPR036390">
    <property type="entry name" value="WH_DNA-bd_sf"/>
</dbReference>
<evidence type="ECO:0000259" key="4">
    <source>
        <dbReference type="Pfam" id="PF00392"/>
    </source>
</evidence>
<dbReference type="Pfam" id="PF00392">
    <property type="entry name" value="GntR"/>
    <property type="match status" value="1"/>
</dbReference>
<evidence type="ECO:0000256" key="2">
    <source>
        <dbReference type="ARBA" id="ARBA00023125"/>
    </source>
</evidence>
<sequence length="55" mass="6187">MKKSIEQIQEMISDGTLKAGDKLLPERDLAEMLGVSRGFYKRSYKCSGSARCFRG</sequence>
<evidence type="ECO:0000256" key="1">
    <source>
        <dbReference type="ARBA" id="ARBA00023015"/>
    </source>
</evidence>
<evidence type="ECO:0000256" key="3">
    <source>
        <dbReference type="ARBA" id="ARBA00023163"/>
    </source>
</evidence>
<keyword evidence="3" id="KW-0804">Transcription</keyword>
<accession>A0A0B7MJT0</accession>
<feature type="domain" description="HTH gntR-type" evidence="4">
    <location>
        <begin position="6"/>
        <end position="37"/>
    </location>
</feature>
<evidence type="ECO:0000313" key="6">
    <source>
        <dbReference type="Proteomes" id="UP000046155"/>
    </source>
</evidence>
<dbReference type="SUPFAM" id="SSF46785">
    <property type="entry name" value="Winged helix' DNA-binding domain"/>
    <property type="match status" value="1"/>
</dbReference>
<keyword evidence="1" id="KW-0805">Transcription regulation</keyword>
<dbReference type="GO" id="GO:0003677">
    <property type="term" value="F:DNA binding"/>
    <property type="evidence" value="ECO:0007669"/>
    <property type="project" value="UniProtKB-KW"/>
</dbReference>
<dbReference type="EMBL" id="CDRZ01000099">
    <property type="protein sequence ID" value="CEO88428.1"/>
    <property type="molecule type" value="Genomic_DNA"/>
</dbReference>
<reference evidence="6" key="1">
    <citation type="submission" date="2015-01" db="EMBL/GenBank/DDBJ databases">
        <authorList>
            <person name="Manzoor Shahid"/>
            <person name="Zubair Saima"/>
        </authorList>
    </citation>
    <scope>NUCLEOTIDE SEQUENCE [LARGE SCALE GENOMIC DNA]</scope>
    <source>
        <strain evidence="6">Sp3</strain>
    </source>
</reference>
<dbReference type="OrthoDB" id="9799482at2"/>
<organism evidence="5 6">
    <name type="scientific">Syntrophaceticus schinkii</name>
    <dbReference type="NCBI Taxonomy" id="499207"/>
    <lineage>
        <taxon>Bacteria</taxon>
        <taxon>Bacillati</taxon>
        <taxon>Bacillota</taxon>
        <taxon>Clostridia</taxon>
        <taxon>Thermoanaerobacterales</taxon>
        <taxon>Thermoanaerobacterales Family III. Incertae Sedis</taxon>
        <taxon>Syntrophaceticus</taxon>
    </lineage>
</organism>
<dbReference type="RefSeq" id="WP_084710951.1">
    <property type="nucleotide sequence ID" value="NZ_CDRZ01000099.1"/>
</dbReference>
<proteinExistence type="predicted"/>
<keyword evidence="6" id="KW-1185">Reference proteome</keyword>
<protein>
    <submittedName>
        <fullName evidence="5">Transcriptional regulator, GntR family, putative (Part 1)</fullName>
    </submittedName>
</protein>
<dbReference type="AlphaFoldDB" id="A0A0B7MJT0"/>
<name>A0A0B7MJT0_9FIRM</name>
<dbReference type="InterPro" id="IPR036388">
    <property type="entry name" value="WH-like_DNA-bd_sf"/>
</dbReference>